<dbReference type="EMBL" id="FNDQ01000015">
    <property type="protein sequence ID" value="SDH78943.1"/>
    <property type="molecule type" value="Genomic_DNA"/>
</dbReference>
<accession>A0A1G8F9X4</accession>
<evidence type="ECO:0000256" key="7">
    <source>
        <dbReference type="ARBA" id="ARBA00023211"/>
    </source>
</evidence>
<reference evidence="13" key="1">
    <citation type="submission" date="2016-10" db="EMBL/GenBank/DDBJ databases">
        <authorList>
            <person name="Varghese N."/>
            <person name="Submissions S."/>
        </authorList>
    </citation>
    <scope>NUCLEOTIDE SEQUENCE [LARGE SCALE GENOMIC DNA]</scope>
    <source>
        <strain evidence="13">DSM 23313</strain>
    </source>
</reference>
<evidence type="ECO:0000256" key="4">
    <source>
        <dbReference type="ARBA" id="ARBA00022741"/>
    </source>
</evidence>
<evidence type="ECO:0000313" key="13">
    <source>
        <dbReference type="Proteomes" id="UP000243588"/>
    </source>
</evidence>
<evidence type="ECO:0000256" key="2">
    <source>
        <dbReference type="ARBA" id="ARBA00022598"/>
    </source>
</evidence>
<evidence type="ECO:0000256" key="10">
    <source>
        <dbReference type="PIRSR" id="PIRSR601233-2"/>
    </source>
</evidence>
<evidence type="ECO:0000256" key="3">
    <source>
        <dbReference type="ARBA" id="ARBA00022723"/>
    </source>
</evidence>
<dbReference type="RefSeq" id="WP_090409370.1">
    <property type="nucleotide sequence ID" value="NZ_FNDQ01000015.1"/>
</dbReference>
<dbReference type="AlphaFoldDB" id="A0A1G8F9X4"/>
<keyword evidence="3 11" id="KW-0479">Metal-binding</keyword>
<feature type="binding site" evidence="11">
    <location>
        <position position="343"/>
    </location>
    <ligand>
        <name>Mn(2+)</name>
        <dbReference type="ChEBI" id="CHEBI:29035"/>
        <label>2</label>
    </ligand>
</feature>
<keyword evidence="4 10" id="KW-0547">Nucleotide-binding</keyword>
<evidence type="ECO:0000256" key="6">
    <source>
        <dbReference type="ARBA" id="ARBA00023134"/>
    </source>
</evidence>
<dbReference type="InterPro" id="IPR036025">
    <property type="entry name" value="RtcB-like_sf"/>
</dbReference>
<dbReference type="Proteomes" id="UP000243588">
    <property type="component" value="Unassembled WGS sequence"/>
</dbReference>
<keyword evidence="2 12" id="KW-0436">Ligase</keyword>
<feature type="binding site" evidence="11">
    <location>
        <position position="151"/>
    </location>
    <ligand>
        <name>Mn(2+)</name>
        <dbReference type="ChEBI" id="CHEBI:29035"/>
        <label>1</label>
    </ligand>
</feature>
<dbReference type="InterPro" id="IPR001233">
    <property type="entry name" value="RtcB"/>
</dbReference>
<organism evidence="12 13">
    <name type="scientific">Myroides phaeus</name>
    <dbReference type="NCBI Taxonomy" id="702745"/>
    <lineage>
        <taxon>Bacteria</taxon>
        <taxon>Pseudomonadati</taxon>
        <taxon>Bacteroidota</taxon>
        <taxon>Flavobacteriia</taxon>
        <taxon>Flavobacteriales</taxon>
        <taxon>Flavobacteriaceae</taxon>
        <taxon>Myroides</taxon>
    </lineage>
</organism>
<comment type="catalytic activity">
    <reaction evidence="8">
        <text>a 3'-end 3'-phospho-ribonucleotide-RNA + a 5'-end dephospho-ribonucleoside-RNA + GTP = a ribonucleotidyl-ribonucleotide-RNA + GMP + diphosphate</text>
        <dbReference type="Rhea" id="RHEA:68076"/>
        <dbReference type="Rhea" id="RHEA-COMP:10463"/>
        <dbReference type="Rhea" id="RHEA-COMP:13936"/>
        <dbReference type="Rhea" id="RHEA-COMP:17355"/>
        <dbReference type="ChEBI" id="CHEBI:33019"/>
        <dbReference type="ChEBI" id="CHEBI:37565"/>
        <dbReference type="ChEBI" id="CHEBI:58115"/>
        <dbReference type="ChEBI" id="CHEBI:83062"/>
        <dbReference type="ChEBI" id="CHEBI:138284"/>
        <dbReference type="ChEBI" id="CHEBI:173118"/>
        <dbReference type="EC" id="6.5.1.8"/>
    </reaction>
</comment>
<dbReference type="PANTHER" id="PTHR43749">
    <property type="entry name" value="RNA-SPLICING LIGASE RTCB"/>
    <property type="match status" value="1"/>
</dbReference>
<feature type="binding site" evidence="11">
    <location>
        <position position="232"/>
    </location>
    <ligand>
        <name>Mn(2+)</name>
        <dbReference type="ChEBI" id="CHEBI:29035"/>
        <label>1</label>
    </ligand>
</feature>
<feature type="active site" description="GMP-histidine intermediate" evidence="9">
    <location>
        <position position="399"/>
    </location>
</feature>
<dbReference type="Pfam" id="PF01139">
    <property type="entry name" value="RtcB"/>
    <property type="match status" value="1"/>
</dbReference>
<keyword evidence="7 11" id="KW-0464">Manganese</keyword>
<dbReference type="SUPFAM" id="SSF103365">
    <property type="entry name" value="Hypothetical protein PH1602"/>
    <property type="match status" value="1"/>
</dbReference>
<evidence type="ECO:0000256" key="5">
    <source>
        <dbReference type="ARBA" id="ARBA00022800"/>
    </source>
</evidence>
<feature type="binding site" evidence="10">
    <location>
        <begin position="343"/>
        <end position="344"/>
    </location>
    <ligand>
        <name>GMP</name>
        <dbReference type="ChEBI" id="CHEBI:58115"/>
    </ligand>
</feature>
<evidence type="ECO:0000313" key="12">
    <source>
        <dbReference type="EMBL" id="SDH78943.1"/>
    </source>
</evidence>
<feature type="binding site" evidence="11">
    <location>
        <position position="261"/>
    </location>
    <ligand>
        <name>Mn(2+)</name>
        <dbReference type="ChEBI" id="CHEBI:29035"/>
        <label>2</label>
    </ligand>
</feature>
<dbReference type="GO" id="GO:0006396">
    <property type="term" value="P:RNA processing"/>
    <property type="evidence" value="ECO:0007669"/>
    <property type="project" value="InterPro"/>
</dbReference>
<sequence length="477" mass="51594">MKKENTVINGNDLIAIGYPENALLGVALKANKKRTGFTKTEMLAHYKMVLDNAEDYLNHKVFGKLAKAIIDGVGQREETEVIPLREAAVAYSIYGADYIEEGAIKQMQTAVKLPVAVAGALMPDAHQGYGLPIGGVLATENAVIPYGVGVDIGCRMALSIFDIKGVEFYGMEGLLKEELVKHTKFGAGHGFLGQHKANHAILDRGEFNLNPFIKNLQDKAWSQLGSSGGGNHFVEWGIMEFTDRDEVLNIDKGTYLALLTHSGSRGMGATIAGHYTKIAKEVCKLPQEAANLAYLDLNSQEGQEYWMMMNLAGDYASACHEVIHDKLTKAIGAEVLAKIENHHNFAWKEMYQGKEVIVHRKGATPASEGVMGIIPGSMTAPGFLVRGKGEATALNSASHGAGRQMSRTQAIKNLKAEDIKAVLADCGVQLIGAGKDEAPMAYKDIYEVMAAQGELVDVLAKFTPKIVRMADDGSRED</sequence>
<name>A0A1G8F9X4_9FLAO</name>
<dbReference type="GO" id="GO:0006281">
    <property type="term" value="P:DNA repair"/>
    <property type="evidence" value="ECO:0007669"/>
    <property type="project" value="TreeGrafter"/>
</dbReference>
<keyword evidence="13" id="KW-1185">Reference proteome</keyword>
<dbReference type="EC" id="6.5.1.8" evidence="1"/>
<dbReference type="GO" id="GO:0030145">
    <property type="term" value="F:manganese ion binding"/>
    <property type="evidence" value="ECO:0007669"/>
    <property type="project" value="TreeGrafter"/>
</dbReference>
<protein>
    <recommendedName>
        <fullName evidence="1">3'-phosphate/5'-hydroxy nucleic acid ligase</fullName>
        <ecNumber evidence="1">6.5.1.8</ecNumber>
    </recommendedName>
</protein>
<evidence type="ECO:0000256" key="8">
    <source>
        <dbReference type="ARBA" id="ARBA00047746"/>
    </source>
</evidence>
<dbReference type="PANTHER" id="PTHR43749:SF2">
    <property type="entry name" value="RNA-SPLICING LIGASE RTCB"/>
    <property type="match status" value="1"/>
</dbReference>
<evidence type="ECO:0000256" key="9">
    <source>
        <dbReference type="PIRSR" id="PIRSR601233-1"/>
    </source>
</evidence>
<gene>
    <name evidence="12" type="ORF">SAMN05421818_11541</name>
</gene>
<feature type="binding site" evidence="10">
    <location>
        <begin position="231"/>
        <end position="235"/>
    </location>
    <ligand>
        <name>GMP</name>
        <dbReference type="ChEBI" id="CHEBI:58115"/>
    </ligand>
</feature>
<keyword evidence="6 10" id="KW-0342">GTP-binding</keyword>
<dbReference type="InterPro" id="IPR052915">
    <property type="entry name" value="RtcB-like"/>
</dbReference>
<evidence type="ECO:0000256" key="1">
    <source>
        <dbReference type="ARBA" id="ARBA00012726"/>
    </source>
</evidence>
<feature type="binding site" evidence="10">
    <location>
        <begin position="375"/>
        <end position="378"/>
    </location>
    <ligand>
        <name>GMP</name>
        <dbReference type="ChEBI" id="CHEBI:58115"/>
    </ligand>
</feature>
<dbReference type="GO" id="GO:0005525">
    <property type="term" value="F:GTP binding"/>
    <property type="evidence" value="ECO:0007669"/>
    <property type="project" value="UniProtKB-KW"/>
</dbReference>
<dbReference type="GO" id="GO:0170057">
    <property type="term" value="F:RNA ligase (GTP) activity"/>
    <property type="evidence" value="ECO:0007669"/>
    <property type="project" value="UniProtKB-EC"/>
</dbReference>
<dbReference type="GO" id="GO:0003909">
    <property type="term" value="F:DNA ligase activity"/>
    <property type="evidence" value="ECO:0007669"/>
    <property type="project" value="TreeGrafter"/>
</dbReference>
<keyword evidence="5" id="KW-0692">RNA repair</keyword>
<feature type="binding site" evidence="10">
    <location>
        <begin position="399"/>
        <end position="402"/>
    </location>
    <ligand>
        <name>GMP</name>
        <dbReference type="ChEBI" id="CHEBI:58115"/>
    </ligand>
</feature>
<evidence type="ECO:0000256" key="11">
    <source>
        <dbReference type="PIRSR" id="PIRSR601233-3"/>
    </source>
</evidence>
<dbReference type="GO" id="GO:0042245">
    <property type="term" value="P:RNA repair"/>
    <property type="evidence" value="ECO:0007669"/>
    <property type="project" value="UniProtKB-KW"/>
</dbReference>
<comment type="cofactor">
    <cofactor evidence="11">
        <name>Mn(2+)</name>
        <dbReference type="ChEBI" id="CHEBI:29035"/>
    </cofactor>
    <text evidence="11">Binds 2 manganese ions per subunit.</text>
</comment>
<dbReference type="Gene3D" id="3.90.1860.10">
    <property type="entry name" value="tRNA-splicing ligase RtcB"/>
    <property type="match status" value="1"/>
</dbReference>
<proteinExistence type="predicted"/>
<dbReference type="STRING" id="702745.SAMN05421818_11541"/>